<dbReference type="EMBL" id="LLXL01000301">
    <property type="protein sequence ID" value="PKK74484.1"/>
    <property type="molecule type" value="Genomic_DNA"/>
</dbReference>
<reference evidence="1 2" key="2">
    <citation type="submission" date="2017-10" db="EMBL/GenBank/DDBJ databases">
        <title>Extensive intraspecific genome diversity in a model arbuscular mycorrhizal fungus.</title>
        <authorList>
            <person name="Chen E.C.H."/>
            <person name="Morin E."/>
            <person name="Baudet D."/>
            <person name="Noel J."/>
            <person name="Ndikumana S."/>
            <person name="Charron P."/>
            <person name="St-Onge C."/>
            <person name="Giorgi J."/>
            <person name="Grigoriev I.V."/>
            <person name="Roux C."/>
            <person name="Martin F.M."/>
            <person name="Corradi N."/>
        </authorList>
    </citation>
    <scope>NUCLEOTIDE SEQUENCE [LARGE SCALE GENOMIC DNA]</scope>
    <source>
        <strain evidence="1 2">C2</strain>
    </source>
</reference>
<comment type="caution">
    <text evidence="1">The sequence shown here is derived from an EMBL/GenBank/DDBJ whole genome shotgun (WGS) entry which is preliminary data.</text>
</comment>
<dbReference type="VEuPathDB" id="FungiDB:FUN_011950"/>
<sequence length="151" mass="17911">MSNNIVKAETSYTLSSKIRDNENNENRTAPGLEYRPANSGITKLKAHSCQNIQRLIIINKTDNVNEGIIELIKVQKNLSYFEWKDDFEDEYDIINVPYNEILLDIINHLILYFQLLYYQEYQEHKLFEIFPIFHELKTLKVYFGLADFLNI</sequence>
<accession>A0A2N1NKW3</accession>
<name>A0A2N1NKW3_9GLOM</name>
<protein>
    <submittedName>
        <fullName evidence="1">Uncharacterized protein</fullName>
    </submittedName>
</protein>
<gene>
    <name evidence="1" type="ORF">RhiirC2_774755</name>
</gene>
<dbReference type="VEuPathDB" id="FungiDB:RhiirA1_528499"/>
<evidence type="ECO:0000313" key="2">
    <source>
        <dbReference type="Proteomes" id="UP000233469"/>
    </source>
</evidence>
<dbReference type="AlphaFoldDB" id="A0A2N1NKW3"/>
<reference evidence="1 2" key="1">
    <citation type="submission" date="2016-04" db="EMBL/GenBank/DDBJ databases">
        <title>Genome analyses suggest a sexual origin of heterokaryosis in a supposedly ancient asexual fungus.</title>
        <authorList>
            <person name="Ropars J."/>
            <person name="Sedzielewska K."/>
            <person name="Noel J."/>
            <person name="Charron P."/>
            <person name="Farinelli L."/>
            <person name="Marton T."/>
            <person name="Kruger M."/>
            <person name="Pelin A."/>
            <person name="Brachmann A."/>
            <person name="Corradi N."/>
        </authorList>
    </citation>
    <scope>NUCLEOTIDE SEQUENCE [LARGE SCALE GENOMIC DNA]</scope>
    <source>
        <strain evidence="1 2">C2</strain>
    </source>
</reference>
<proteinExistence type="predicted"/>
<evidence type="ECO:0000313" key="1">
    <source>
        <dbReference type="EMBL" id="PKK74484.1"/>
    </source>
</evidence>
<dbReference type="Proteomes" id="UP000233469">
    <property type="component" value="Unassembled WGS sequence"/>
</dbReference>
<dbReference type="VEuPathDB" id="FungiDB:RhiirFUN_016531"/>
<organism evidence="1 2">
    <name type="scientific">Rhizophagus irregularis</name>
    <dbReference type="NCBI Taxonomy" id="588596"/>
    <lineage>
        <taxon>Eukaryota</taxon>
        <taxon>Fungi</taxon>
        <taxon>Fungi incertae sedis</taxon>
        <taxon>Mucoromycota</taxon>
        <taxon>Glomeromycotina</taxon>
        <taxon>Glomeromycetes</taxon>
        <taxon>Glomerales</taxon>
        <taxon>Glomeraceae</taxon>
        <taxon>Rhizophagus</taxon>
    </lineage>
</organism>